<keyword evidence="3" id="KW-1185">Reference proteome</keyword>
<proteinExistence type="predicted"/>
<evidence type="ECO:0000313" key="2">
    <source>
        <dbReference type="EMBL" id="KZT28912.1"/>
    </source>
</evidence>
<dbReference type="STRING" id="1314782.A0A165UZ33"/>
<reference evidence="2 3" key="1">
    <citation type="journal article" date="2016" name="Mol. Biol. Evol.">
        <title>Comparative Genomics of Early-Diverging Mushroom-Forming Fungi Provides Insights into the Origins of Lignocellulose Decay Capabilities.</title>
        <authorList>
            <person name="Nagy L.G."/>
            <person name="Riley R."/>
            <person name="Tritt A."/>
            <person name="Adam C."/>
            <person name="Daum C."/>
            <person name="Floudas D."/>
            <person name="Sun H."/>
            <person name="Yadav J.S."/>
            <person name="Pangilinan J."/>
            <person name="Larsson K.H."/>
            <person name="Matsuura K."/>
            <person name="Barry K."/>
            <person name="Labutti K."/>
            <person name="Kuo R."/>
            <person name="Ohm R.A."/>
            <person name="Bhattacharya S.S."/>
            <person name="Shirouzu T."/>
            <person name="Yoshinaga Y."/>
            <person name="Martin F.M."/>
            <person name="Grigoriev I.V."/>
            <person name="Hibbett D.S."/>
        </authorList>
    </citation>
    <scope>NUCLEOTIDE SEQUENCE [LARGE SCALE GENOMIC DNA]</scope>
    <source>
        <strain evidence="2 3">HHB14362 ss-1</strain>
    </source>
</reference>
<organism evidence="2 3">
    <name type="scientific">Neolentinus lepideus HHB14362 ss-1</name>
    <dbReference type="NCBI Taxonomy" id="1314782"/>
    <lineage>
        <taxon>Eukaryota</taxon>
        <taxon>Fungi</taxon>
        <taxon>Dikarya</taxon>
        <taxon>Basidiomycota</taxon>
        <taxon>Agaricomycotina</taxon>
        <taxon>Agaricomycetes</taxon>
        <taxon>Gloeophyllales</taxon>
        <taxon>Gloeophyllaceae</taxon>
        <taxon>Neolentinus</taxon>
    </lineage>
</organism>
<dbReference type="Proteomes" id="UP000076761">
    <property type="component" value="Unassembled WGS sequence"/>
</dbReference>
<accession>A0A165UZ33</accession>
<protein>
    <recommendedName>
        <fullName evidence="1">Retrovirus-related Pol polyprotein from transposon TNT 1-94-like beta-barrel domain-containing protein</fullName>
    </recommendedName>
</protein>
<feature type="non-terminal residue" evidence="2">
    <location>
        <position position="165"/>
    </location>
</feature>
<sequence length="165" mass="17931">MATSSQGVRCTFCDWEGHTEASCKFKENATKMQKAKTADCHQERRGGNKKAQNAQKVSVDVEASANIAEYAGKASVALSASDRSSWLSSLAAANWNTDTDTGASAHMTSHRNWFQSYSPHRIPICLANHQIIYSAGLGSVEFHPIIDGKASNPVLFHDVLHVPDL</sequence>
<dbReference type="InterPro" id="IPR054722">
    <property type="entry name" value="PolX-like_BBD"/>
</dbReference>
<dbReference type="Pfam" id="PF22936">
    <property type="entry name" value="Pol_BBD"/>
    <property type="match status" value="1"/>
</dbReference>
<gene>
    <name evidence="2" type="ORF">NEOLEDRAFT_1057606</name>
</gene>
<feature type="domain" description="Retrovirus-related Pol polyprotein from transposon TNT 1-94-like beta-barrel" evidence="1">
    <location>
        <begin position="100"/>
        <end position="165"/>
    </location>
</feature>
<evidence type="ECO:0000259" key="1">
    <source>
        <dbReference type="Pfam" id="PF22936"/>
    </source>
</evidence>
<dbReference type="OrthoDB" id="3246330at2759"/>
<dbReference type="EMBL" id="KV425556">
    <property type="protein sequence ID" value="KZT28912.1"/>
    <property type="molecule type" value="Genomic_DNA"/>
</dbReference>
<name>A0A165UZ33_9AGAM</name>
<dbReference type="InParanoid" id="A0A165UZ33"/>
<evidence type="ECO:0000313" key="3">
    <source>
        <dbReference type="Proteomes" id="UP000076761"/>
    </source>
</evidence>
<dbReference type="AlphaFoldDB" id="A0A165UZ33"/>